<evidence type="ECO:0000256" key="1">
    <source>
        <dbReference type="ARBA" id="ARBA00022801"/>
    </source>
</evidence>
<dbReference type="RefSeq" id="WP_127765979.1">
    <property type="nucleotide sequence ID" value="NZ_SADE01000002.1"/>
</dbReference>
<evidence type="ECO:0000313" key="3">
    <source>
        <dbReference type="EMBL" id="RVU36503.1"/>
    </source>
</evidence>
<dbReference type="InterPro" id="IPR012338">
    <property type="entry name" value="Beta-lactam/transpept-like"/>
</dbReference>
<reference evidence="4" key="1">
    <citation type="submission" date="2019-01" db="EMBL/GenBank/DDBJ databases">
        <title>Gri0909 isolated from a small marine red alga.</title>
        <authorList>
            <person name="Kim J."/>
            <person name="Jeong S.E."/>
            <person name="Jeon C.O."/>
        </authorList>
    </citation>
    <scope>NUCLEOTIDE SEQUENCE [LARGE SCALE GENOMIC DNA]</scope>
    <source>
        <strain evidence="4">Gri0909</strain>
    </source>
</reference>
<dbReference type="Proteomes" id="UP000287447">
    <property type="component" value="Unassembled WGS sequence"/>
</dbReference>
<organism evidence="3 4">
    <name type="scientific">Hwanghaeella grinnelliae</name>
    <dbReference type="NCBI Taxonomy" id="2500179"/>
    <lineage>
        <taxon>Bacteria</taxon>
        <taxon>Pseudomonadati</taxon>
        <taxon>Pseudomonadota</taxon>
        <taxon>Alphaproteobacteria</taxon>
        <taxon>Rhodospirillales</taxon>
        <taxon>Rhodospirillaceae</taxon>
        <taxon>Hwanghaeella</taxon>
    </lineage>
</organism>
<gene>
    <name evidence="3" type="ORF">EOI86_15030</name>
</gene>
<protein>
    <submittedName>
        <fullName evidence="3">Class C beta-lactamase-related serine hydrolase</fullName>
    </submittedName>
</protein>
<comment type="caution">
    <text evidence="3">The sequence shown here is derived from an EMBL/GenBank/DDBJ whole genome shotgun (WGS) entry which is preliminary data.</text>
</comment>
<keyword evidence="1 3" id="KW-0378">Hydrolase</keyword>
<dbReference type="OrthoDB" id="9814204at2"/>
<keyword evidence="4" id="KW-1185">Reference proteome</keyword>
<dbReference type="SUPFAM" id="SSF56601">
    <property type="entry name" value="beta-lactamase/transpeptidase-like"/>
    <property type="match status" value="1"/>
</dbReference>
<dbReference type="Gene3D" id="3.40.710.10">
    <property type="entry name" value="DD-peptidase/beta-lactamase superfamily"/>
    <property type="match status" value="1"/>
</dbReference>
<dbReference type="Pfam" id="PF00144">
    <property type="entry name" value="Beta-lactamase"/>
    <property type="match status" value="1"/>
</dbReference>
<dbReference type="InterPro" id="IPR050789">
    <property type="entry name" value="Diverse_Enzym_Activities"/>
</dbReference>
<evidence type="ECO:0000259" key="2">
    <source>
        <dbReference type="Pfam" id="PF00144"/>
    </source>
</evidence>
<proteinExistence type="predicted"/>
<dbReference type="EMBL" id="SADE01000002">
    <property type="protein sequence ID" value="RVU36503.1"/>
    <property type="molecule type" value="Genomic_DNA"/>
</dbReference>
<dbReference type="AlphaFoldDB" id="A0A3S2Z934"/>
<dbReference type="PANTHER" id="PTHR43283:SF11">
    <property type="entry name" value="BETA-LACTAMASE-RELATED DOMAIN-CONTAINING PROTEIN"/>
    <property type="match status" value="1"/>
</dbReference>
<sequence length="347" mass="38575">MTTRDDFIALALQSEVDWPRDLDESPLPGLTEIEPPPWNKVLGPLFERGGPNGIVFKNGEAVVEWGDPDRCDLTFSIAKSYLSILAGVALGDGLIGSLDDPVAKTLPGQEFDGPHNGAITWRHLLTLTSEWDGQLWDKPDLVDRNRQVGADADNSRKGQHRDLQAPGSYWEYNDVRVNLLSLCLLRLFRQPLPAVLKERIMDPIGASDTWTWHGYENSYVDIDGTRMQSVPGGSHWGGGLRISSRDHALFGQLILNDGVWDNRRLLPEGWTETVRQPCAVNDGYGMLWWLNTAGREWPSGPEDSFAAMGAGGNLLWIAPRQRIVLVARWTDAAAVDPLLRMAMELFG</sequence>
<name>A0A3S2Z934_9PROT</name>
<evidence type="ECO:0000313" key="4">
    <source>
        <dbReference type="Proteomes" id="UP000287447"/>
    </source>
</evidence>
<dbReference type="PANTHER" id="PTHR43283">
    <property type="entry name" value="BETA-LACTAMASE-RELATED"/>
    <property type="match status" value="1"/>
</dbReference>
<feature type="domain" description="Beta-lactamase-related" evidence="2">
    <location>
        <begin position="71"/>
        <end position="327"/>
    </location>
</feature>
<accession>A0A3S2Z934</accession>
<dbReference type="InterPro" id="IPR001466">
    <property type="entry name" value="Beta-lactam-related"/>
</dbReference>
<dbReference type="GO" id="GO:0016787">
    <property type="term" value="F:hydrolase activity"/>
    <property type="evidence" value="ECO:0007669"/>
    <property type="project" value="UniProtKB-KW"/>
</dbReference>